<dbReference type="Proteomes" id="UP001472677">
    <property type="component" value="Unassembled WGS sequence"/>
</dbReference>
<sequence>MGEENKRISKEEEIAKIKDDGDFDKLRLKIIRKLKDSEELRNGIIAAVKQSAALNRSGAENMKLRQLSDAIHDEVGTTGFLVASDHQSNLRQQQYKAKQQLPRANVGAVENFKEQSSHSQVEQQEGDVDVGVPPGFSEEIHQKQPCDEEPDVPPGFG</sequence>
<proteinExistence type="predicted"/>
<comment type="caution">
    <text evidence="2">The sequence shown here is derived from an EMBL/GenBank/DDBJ whole genome shotgun (WGS) entry which is preliminary data.</text>
</comment>
<evidence type="ECO:0000256" key="1">
    <source>
        <dbReference type="SAM" id="MobiDB-lite"/>
    </source>
</evidence>
<name>A0ABR2B1H8_9ROSI</name>
<keyword evidence="3" id="KW-1185">Reference proteome</keyword>
<evidence type="ECO:0000313" key="2">
    <source>
        <dbReference type="EMBL" id="KAK8500590.1"/>
    </source>
</evidence>
<feature type="region of interest" description="Disordered" evidence="1">
    <location>
        <begin position="95"/>
        <end position="157"/>
    </location>
</feature>
<gene>
    <name evidence="2" type="ORF">V6N12_037841</name>
</gene>
<dbReference type="EMBL" id="JBBPBM010000215">
    <property type="protein sequence ID" value="KAK8500590.1"/>
    <property type="molecule type" value="Genomic_DNA"/>
</dbReference>
<dbReference type="PANTHER" id="PTHR34356:SF3">
    <property type="entry name" value="EXPRESSED PROTEIN"/>
    <property type="match status" value="1"/>
</dbReference>
<protein>
    <submittedName>
        <fullName evidence="2">Uncharacterized protein</fullName>
    </submittedName>
</protein>
<organism evidence="2 3">
    <name type="scientific">Hibiscus sabdariffa</name>
    <name type="common">roselle</name>
    <dbReference type="NCBI Taxonomy" id="183260"/>
    <lineage>
        <taxon>Eukaryota</taxon>
        <taxon>Viridiplantae</taxon>
        <taxon>Streptophyta</taxon>
        <taxon>Embryophyta</taxon>
        <taxon>Tracheophyta</taxon>
        <taxon>Spermatophyta</taxon>
        <taxon>Magnoliopsida</taxon>
        <taxon>eudicotyledons</taxon>
        <taxon>Gunneridae</taxon>
        <taxon>Pentapetalae</taxon>
        <taxon>rosids</taxon>
        <taxon>malvids</taxon>
        <taxon>Malvales</taxon>
        <taxon>Malvaceae</taxon>
        <taxon>Malvoideae</taxon>
        <taxon>Hibiscus</taxon>
    </lineage>
</organism>
<reference evidence="2 3" key="1">
    <citation type="journal article" date="2024" name="G3 (Bethesda)">
        <title>Genome assembly of Hibiscus sabdariffa L. provides insights into metabolisms of medicinal natural products.</title>
        <authorList>
            <person name="Kim T."/>
        </authorList>
    </citation>
    <scope>NUCLEOTIDE SEQUENCE [LARGE SCALE GENOMIC DNA]</scope>
    <source>
        <strain evidence="2">TK-2024</strain>
        <tissue evidence="2">Old leaves</tissue>
    </source>
</reference>
<accession>A0ABR2B1H8</accession>
<evidence type="ECO:0000313" key="3">
    <source>
        <dbReference type="Proteomes" id="UP001472677"/>
    </source>
</evidence>
<dbReference type="PANTHER" id="PTHR34356">
    <property type="entry name" value="ANTIGENIC HEAT-STABLE PROTEIN"/>
    <property type="match status" value="1"/>
</dbReference>